<proteinExistence type="predicted"/>
<name>A0A7D9H3L7_9GAMM</name>
<evidence type="ECO:0000313" key="1">
    <source>
        <dbReference type="EMBL" id="VUX54846.1"/>
    </source>
</evidence>
<dbReference type="AlphaFoldDB" id="A0A7D9H3L7"/>
<accession>A0A7D9H3L7</accession>
<dbReference type="NCBIfam" id="NF047593">
    <property type="entry name" value="IS66_ISAeme5_TnpA"/>
    <property type="match status" value="1"/>
</dbReference>
<sequence length="94" mass="10726">MTEVSETAARKSRAQWVELMAAYEASDLSQREFCERHAVAFSTFGYWRKRLRSPALALVPASEPLLELSPFALDDRSDWRVELELGAGLVLRLR</sequence>
<dbReference type="EMBL" id="LR633966">
    <property type="protein sequence ID" value="VUX54846.1"/>
    <property type="molecule type" value="Genomic_DNA"/>
</dbReference>
<gene>
    <name evidence="1" type="ORF">JTBB02_V1_10025</name>
</gene>
<reference evidence="1" key="1">
    <citation type="submission" date="2019-07" db="EMBL/GenBank/DDBJ databases">
        <authorList>
            <person name="Weber M."/>
            <person name="Kostadinov I."/>
            <person name="Kostadinov D I."/>
        </authorList>
    </citation>
    <scope>NUCLEOTIDE SEQUENCE</scope>
    <source>
        <strain evidence="1">Gfbio:sag-sample-b02:053724c1-46a9-4a36-b237-ea2bf867836b</strain>
    </source>
</reference>
<evidence type="ECO:0008006" key="2">
    <source>
        <dbReference type="Google" id="ProtNLM"/>
    </source>
</evidence>
<organism evidence="1">
    <name type="scientific">uncultured Woeseiaceae bacterium</name>
    <dbReference type="NCBI Taxonomy" id="1983305"/>
    <lineage>
        <taxon>Bacteria</taxon>
        <taxon>Pseudomonadati</taxon>
        <taxon>Pseudomonadota</taxon>
        <taxon>Gammaproteobacteria</taxon>
        <taxon>Woeseiales</taxon>
        <taxon>Woeseiaceae</taxon>
        <taxon>environmental samples</taxon>
    </lineage>
</organism>
<protein>
    <recommendedName>
        <fullName evidence="2">Transposase</fullName>
    </recommendedName>
</protein>